<dbReference type="GO" id="GO:0002376">
    <property type="term" value="P:immune system process"/>
    <property type="evidence" value="ECO:0007669"/>
    <property type="project" value="UniProtKB-KW"/>
</dbReference>
<dbReference type="SMART" id="SM00406">
    <property type="entry name" value="IGv"/>
    <property type="match status" value="2"/>
</dbReference>
<sequence length="333" mass="38132">MSILWNLYSKCGDLHVHPCFILFDRDRCNNNNHIFETKTVGVGENVALTCDRQHSWRSSYMFWIRLVSGKVPEILGSTLSANMDLYYDVQHHFTAKQEPGAFVLYITKTQLTDTAVYYCIKVLKHRPQPDITAIYQDPLPDPVHPGEAVTLHCSVLSSSERTSCLEEHHVYWFNTGPDESPPNLIYAQKNRGDECEQSPEAGSLQKCFYSFSKNVSSSDAGTYFCAVAACGEIMIGNGTKVEIEGIWVFYSLRKLSHLSCFFYNNSKQSMVNFHLFACAYLTYNIFHFLIQRYEDSLVYYTPKFSSRRVGKVRGRVRPNPVETETVYSGVRIH</sequence>
<comment type="subcellular location">
    <subcellularLocation>
        <location evidence="1">Cell membrane</location>
    </subcellularLocation>
</comment>
<feature type="domain" description="Ig-like" evidence="8">
    <location>
        <begin position="129"/>
        <end position="227"/>
    </location>
</feature>
<dbReference type="Pfam" id="PF07686">
    <property type="entry name" value="V-set"/>
    <property type="match status" value="2"/>
</dbReference>
<evidence type="ECO:0000256" key="5">
    <source>
        <dbReference type="ARBA" id="ARBA00023136"/>
    </source>
</evidence>
<evidence type="ECO:0000259" key="8">
    <source>
        <dbReference type="PROSITE" id="PS50835"/>
    </source>
</evidence>
<dbReference type="CDD" id="cd00099">
    <property type="entry name" value="IgV"/>
    <property type="match status" value="2"/>
</dbReference>
<dbReference type="PROSITE" id="PS50835">
    <property type="entry name" value="IG_LIKE"/>
    <property type="match status" value="2"/>
</dbReference>
<reference evidence="9" key="3">
    <citation type="submission" date="2025-09" db="UniProtKB">
        <authorList>
            <consortium name="Ensembl"/>
        </authorList>
    </citation>
    <scope>IDENTIFICATION</scope>
</reference>
<keyword evidence="7" id="KW-0325">Glycoprotein</keyword>
<evidence type="ECO:0000256" key="4">
    <source>
        <dbReference type="ARBA" id="ARBA00022859"/>
    </source>
</evidence>
<dbReference type="InterPro" id="IPR013783">
    <property type="entry name" value="Ig-like_fold"/>
</dbReference>
<dbReference type="InterPro" id="IPR052051">
    <property type="entry name" value="TCR_complex_component"/>
</dbReference>
<dbReference type="PANTHER" id="PTHR19433">
    <property type="entry name" value="T-CELL RECEPTOR ALPHA CHAIN V REGION-RELATED"/>
    <property type="match status" value="1"/>
</dbReference>
<dbReference type="InterPro" id="IPR003599">
    <property type="entry name" value="Ig_sub"/>
</dbReference>
<accession>A0A672ZPP7</accession>
<organism evidence="9 10">
    <name type="scientific">Sphaeramia orbicularis</name>
    <name type="common">orbiculate cardinalfish</name>
    <dbReference type="NCBI Taxonomy" id="375764"/>
    <lineage>
        <taxon>Eukaryota</taxon>
        <taxon>Metazoa</taxon>
        <taxon>Chordata</taxon>
        <taxon>Craniata</taxon>
        <taxon>Vertebrata</taxon>
        <taxon>Euteleostomi</taxon>
        <taxon>Actinopterygii</taxon>
        <taxon>Neopterygii</taxon>
        <taxon>Teleostei</taxon>
        <taxon>Neoteleostei</taxon>
        <taxon>Acanthomorphata</taxon>
        <taxon>Gobiaria</taxon>
        <taxon>Kurtiformes</taxon>
        <taxon>Apogonoidei</taxon>
        <taxon>Apogonidae</taxon>
        <taxon>Apogoninae</taxon>
        <taxon>Sphaeramia</taxon>
    </lineage>
</organism>
<keyword evidence="2" id="KW-1003">Cell membrane</keyword>
<dbReference type="PANTHER" id="PTHR19433:SF111">
    <property type="entry name" value="T CELL RECEPTOR ALPHA VARIABLE 4"/>
    <property type="match status" value="1"/>
</dbReference>
<evidence type="ECO:0000313" key="10">
    <source>
        <dbReference type="Proteomes" id="UP000472271"/>
    </source>
</evidence>
<keyword evidence="6" id="KW-1015">Disulfide bond</keyword>
<evidence type="ECO:0000256" key="1">
    <source>
        <dbReference type="ARBA" id="ARBA00004236"/>
    </source>
</evidence>
<dbReference type="GO" id="GO:0009617">
    <property type="term" value="P:response to bacterium"/>
    <property type="evidence" value="ECO:0007669"/>
    <property type="project" value="TreeGrafter"/>
</dbReference>
<proteinExistence type="predicted"/>
<keyword evidence="4" id="KW-0391">Immunity</keyword>
<keyword evidence="10" id="KW-1185">Reference proteome</keyword>
<reference evidence="9" key="2">
    <citation type="submission" date="2025-08" db="UniProtKB">
        <authorList>
            <consortium name="Ensembl"/>
        </authorList>
    </citation>
    <scope>IDENTIFICATION</scope>
</reference>
<dbReference type="Gene3D" id="2.60.40.10">
    <property type="entry name" value="Immunoglobulins"/>
    <property type="match status" value="2"/>
</dbReference>
<dbReference type="InterPro" id="IPR036179">
    <property type="entry name" value="Ig-like_dom_sf"/>
</dbReference>
<reference evidence="9" key="1">
    <citation type="submission" date="2019-06" db="EMBL/GenBank/DDBJ databases">
        <authorList>
            <consortium name="Wellcome Sanger Institute Data Sharing"/>
        </authorList>
    </citation>
    <scope>NUCLEOTIDE SEQUENCE [LARGE SCALE GENOMIC DNA]</scope>
</reference>
<dbReference type="InterPro" id="IPR007110">
    <property type="entry name" value="Ig-like_dom"/>
</dbReference>
<keyword evidence="5" id="KW-0472">Membrane</keyword>
<dbReference type="InterPro" id="IPR013106">
    <property type="entry name" value="Ig_V-set"/>
</dbReference>
<dbReference type="SUPFAM" id="SSF48726">
    <property type="entry name" value="Immunoglobulin"/>
    <property type="match status" value="2"/>
</dbReference>
<keyword evidence="3" id="KW-0732">Signal</keyword>
<feature type="domain" description="Ig-like" evidence="8">
    <location>
        <begin position="18"/>
        <end position="119"/>
    </location>
</feature>
<dbReference type="InParanoid" id="A0A672ZPP7"/>
<protein>
    <recommendedName>
        <fullName evidence="8">Ig-like domain-containing protein</fullName>
    </recommendedName>
</protein>
<dbReference type="AlphaFoldDB" id="A0A672ZPP7"/>
<dbReference type="Proteomes" id="UP000472271">
    <property type="component" value="Chromosome 10"/>
</dbReference>
<evidence type="ECO:0000256" key="3">
    <source>
        <dbReference type="ARBA" id="ARBA00022729"/>
    </source>
</evidence>
<evidence type="ECO:0000256" key="2">
    <source>
        <dbReference type="ARBA" id="ARBA00022475"/>
    </source>
</evidence>
<dbReference type="SMART" id="SM00409">
    <property type="entry name" value="IG"/>
    <property type="match status" value="2"/>
</dbReference>
<dbReference type="GO" id="GO:0005886">
    <property type="term" value="C:plasma membrane"/>
    <property type="evidence" value="ECO:0007669"/>
    <property type="project" value="UniProtKB-SubCell"/>
</dbReference>
<name>A0A672ZPP7_9TELE</name>
<evidence type="ECO:0000313" key="9">
    <source>
        <dbReference type="Ensembl" id="ENSSORP00005018809.1"/>
    </source>
</evidence>
<dbReference type="Ensembl" id="ENSSORT00005019360.1">
    <property type="protein sequence ID" value="ENSSORP00005018809.1"/>
    <property type="gene ID" value="ENSSORG00005009257.1"/>
</dbReference>
<evidence type="ECO:0000256" key="6">
    <source>
        <dbReference type="ARBA" id="ARBA00023157"/>
    </source>
</evidence>
<evidence type="ECO:0000256" key="7">
    <source>
        <dbReference type="ARBA" id="ARBA00023180"/>
    </source>
</evidence>